<name>A0A8J7QJP7_9BACT</name>
<dbReference type="PANTHER" id="PTHR43283">
    <property type="entry name" value="BETA-LACTAMASE-RELATED"/>
    <property type="match status" value="1"/>
</dbReference>
<evidence type="ECO:0000259" key="1">
    <source>
        <dbReference type="Pfam" id="PF00144"/>
    </source>
</evidence>
<dbReference type="Proteomes" id="UP000664417">
    <property type="component" value="Unassembled WGS sequence"/>
</dbReference>
<feature type="domain" description="Beta-lactamase-related" evidence="1">
    <location>
        <begin position="40"/>
        <end position="361"/>
    </location>
</feature>
<proteinExistence type="predicted"/>
<gene>
    <name evidence="2" type="ORF">J3U88_13330</name>
</gene>
<dbReference type="RefSeq" id="WP_207859298.1">
    <property type="nucleotide sequence ID" value="NZ_JAFREP010000011.1"/>
</dbReference>
<reference evidence="2" key="1">
    <citation type="submission" date="2021-03" db="EMBL/GenBank/DDBJ databases">
        <authorList>
            <person name="Wang G."/>
        </authorList>
    </citation>
    <scope>NUCLEOTIDE SEQUENCE</scope>
    <source>
        <strain evidence="2">KCTC 12899</strain>
    </source>
</reference>
<dbReference type="SUPFAM" id="SSF56601">
    <property type="entry name" value="beta-lactamase/transpeptidase-like"/>
    <property type="match status" value="1"/>
</dbReference>
<sequence>MTFTSITLLLLFYAGGDATPKPPETFAPAWEQFQQMHSGAAEREGIIGSSAMFLQNGRIIATHFRGYANQAKKVPVTEDTIFHWGSCTKTLTGIAIMQLRDRKLLTLDDPIVTYLPELRQVHNPFGEMEAITLRHLMTHTAGFRRGTWPWQTKDWQTQPTRWSQIVAMLPYSEIHFEPGSKFGYSNPAIIFLGMVIEQLSGDDYEVYIDKNILKPLGMHRSFFDNTPYHLEADRAHAYYRINDELEDKGGDFDSGITVANGGLNAPLTDMARYLAFLIGDPNNPAYAGVLQRSSLEEMWRPHIFAREKEGAREDMGLIFYTSTRGEHPYLGHAGSQFGYTSFMFFDPQTKTGSLAAFNTSVYTLKDKKYTAHPEKTLYKVRNHFFDHLFPLFRNKPKP</sequence>
<dbReference type="AlphaFoldDB" id="A0A8J7QJP7"/>
<dbReference type="EMBL" id="JAFREP010000011">
    <property type="protein sequence ID" value="MBO1319450.1"/>
    <property type="molecule type" value="Genomic_DNA"/>
</dbReference>
<protein>
    <submittedName>
        <fullName evidence="2">Beta-lactamase family protein</fullName>
    </submittedName>
</protein>
<keyword evidence="3" id="KW-1185">Reference proteome</keyword>
<dbReference type="InterPro" id="IPR012338">
    <property type="entry name" value="Beta-lactam/transpept-like"/>
</dbReference>
<dbReference type="InterPro" id="IPR050789">
    <property type="entry name" value="Diverse_Enzym_Activities"/>
</dbReference>
<dbReference type="Gene3D" id="3.40.710.10">
    <property type="entry name" value="DD-peptidase/beta-lactamase superfamily"/>
    <property type="match status" value="1"/>
</dbReference>
<evidence type="ECO:0000313" key="2">
    <source>
        <dbReference type="EMBL" id="MBO1319450.1"/>
    </source>
</evidence>
<organism evidence="2 3">
    <name type="scientific">Acanthopleuribacter pedis</name>
    <dbReference type="NCBI Taxonomy" id="442870"/>
    <lineage>
        <taxon>Bacteria</taxon>
        <taxon>Pseudomonadati</taxon>
        <taxon>Acidobacteriota</taxon>
        <taxon>Holophagae</taxon>
        <taxon>Acanthopleuribacterales</taxon>
        <taxon>Acanthopleuribacteraceae</taxon>
        <taxon>Acanthopleuribacter</taxon>
    </lineage>
</organism>
<dbReference type="InterPro" id="IPR001466">
    <property type="entry name" value="Beta-lactam-related"/>
</dbReference>
<accession>A0A8J7QJP7</accession>
<evidence type="ECO:0000313" key="3">
    <source>
        <dbReference type="Proteomes" id="UP000664417"/>
    </source>
</evidence>
<comment type="caution">
    <text evidence="2">The sequence shown here is derived from an EMBL/GenBank/DDBJ whole genome shotgun (WGS) entry which is preliminary data.</text>
</comment>
<dbReference type="Pfam" id="PF00144">
    <property type="entry name" value="Beta-lactamase"/>
    <property type="match status" value="1"/>
</dbReference>